<keyword evidence="1" id="KW-0472">Membrane</keyword>
<protein>
    <recommendedName>
        <fullName evidence="2">TPM domain-containing protein</fullName>
    </recommendedName>
</protein>
<evidence type="ECO:0000256" key="1">
    <source>
        <dbReference type="SAM" id="Phobius"/>
    </source>
</evidence>
<dbReference type="PANTHER" id="PTHR30373">
    <property type="entry name" value="UPF0603 PROTEIN YGCG"/>
    <property type="match status" value="1"/>
</dbReference>
<feature type="domain" description="TPM" evidence="2">
    <location>
        <begin position="89"/>
        <end position="214"/>
    </location>
</feature>
<dbReference type="Gene3D" id="3.10.310.50">
    <property type="match status" value="1"/>
</dbReference>
<keyword evidence="1" id="KW-0812">Transmembrane</keyword>
<reference evidence="3" key="1">
    <citation type="submission" date="2016-04" db="EMBL/GenBank/DDBJ databases">
        <authorList>
            <person name="Evans L.H."/>
            <person name="Alamgir A."/>
            <person name="Owens N."/>
            <person name="Weber N.D."/>
            <person name="Virtaneva K."/>
            <person name="Barbian K."/>
            <person name="Babar A."/>
            <person name="Rosenke K."/>
        </authorList>
    </citation>
    <scope>NUCLEOTIDE SEQUENCE</scope>
    <source>
        <strain evidence="3">86</strain>
    </source>
</reference>
<keyword evidence="1" id="KW-1133">Transmembrane helix</keyword>
<feature type="transmembrane region" description="Helical" evidence="1">
    <location>
        <begin position="7"/>
        <end position="27"/>
    </location>
</feature>
<evidence type="ECO:0000313" key="3">
    <source>
        <dbReference type="EMBL" id="SBW06642.1"/>
    </source>
</evidence>
<dbReference type="Pfam" id="PF04536">
    <property type="entry name" value="TPM_phosphatase"/>
    <property type="match status" value="1"/>
</dbReference>
<dbReference type="AlphaFoldDB" id="A0A212K4S0"/>
<dbReference type="EMBL" id="FLUQ01000002">
    <property type="protein sequence ID" value="SBW06642.1"/>
    <property type="molecule type" value="Genomic_DNA"/>
</dbReference>
<proteinExistence type="predicted"/>
<evidence type="ECO:0000259" key="2">
    <source>
        <dbReference type="Pfam" id="PF04536"/>
    </source>
</evidence>
<name>A0A212K4S0_9DELT</name>
<organism evidence="3">
    <name type="scientific">uncultured delta proteobacterium</name>
    <dbReference type="NCBI Taxonomy" id="34034"/>
    <lineage>
        <taxon>Bacteria</taxon>
        <taxon>Deltaproteobacteria</taxon>
        <taxon>environmental samples</taxon>
    </lineage>
</organism>
<accession>A0A212K4S0</accession>
<gene>
    <name evidence="3" type="ORF">KL86DPRO_20695</name>
</gene>
<dbReference type="PANTHER" id="PTHR30373:SF2">
    <property type="entry name" value="UPF0603 PROTEIN YGCG"/>
    <property type="match status" value="1"/>
</dbReference>
<dbReference type="InterPro" id="IPR007621">
    <property type="entry name" value="TPM_dom"/>
</dbReference>
<sequence length="232" mass="25229">MKTSGREYIALFIVVAAMVALVVTALYNPRPRILPVVVTSGPAPPDARQTEGESLLTHITRTGKQAGTSPPAGRKDRHAQFRQVSIDPVNDPQDVITDQDEKKIARFMRDIQQATGVPTAVITLKNTGGGDAHELAETLLDNWELAQQNKGKGLLLLFVAEPPQRGILVESGDGIEKAVADAIRRMLLQQPLPPYPESDDWREGVVSGVKSVRDYLADRRGRGNMPGPTVVN</sequence>